<name>A0A0M9GNX5_9HYPH</name>
<dbReference type="STRING" id="1514904.SU32_04270"/>
<dbReference type="GO" id="GO:0000270">
    <property type="term" value="P:peptidoglycan metabolic process"/>
    <property type="evidence" value="ECO:0007669"/>
    <property type="project" value="UniProtKB-UniRule"/>
</dbReference>
<dbReference type="SUPFAM" id="SSF50685">
    <property type="entry name" value="Barwin-like endoglucanases"/>
    <property type="match status" value="1"/>
</dbReference>
<comment type="caution">
    <text evidence="6">The sequence shown here is derived from an EMBL/GenBank/DDBJ whole genome shotgun (WGS) entry which is preliminary data.</text>
</comment>
<evidence type="ECO:0000256" key="2">
    <source>
        <dbReference type="ARBA" id="ARBA00023316"/>
    </source>
</evidence>
<evidence type="ECO:0000256" key="3">
    <source>
        <dbReference type="HAMAP-Rule" id="MF_02071"/>
    </source>
</evidence>
<keyword evidence="6" id="KW-0449">Lipoprotein</keyword>
<dbReference type="NCBIfam" id="TIGR00413">
    <property type="entry name" value="rlpA"/>
    <property type="match status" value="1"/>
</dbReference>
<dbReference type="Proteomes" id="UP000038011">
    <property type="component" value="Unassembled WGS sequence"/>
</dbReference>
<dbReference type="InterPro" id="IPR036908">
    <property type="entry name" value="RlpA-like_sf"/>
</dbReference>
<evidence type="ECO:0000313" key="7">
    <source>
        <dbReference type="Proteomes" id="UP000038011"/>
    </source>
</evidence>
<dbReference type="RefSeq" id="WP_053998110.1">
    <property type="nucleotide sequence ID" value="NZ_JXMU01000004.1"/>
</dbReference>
<keyword evidence="7" id="KW-1185">Reference proteome</keyword>
<dbReference type="GO" id="GO:0071555">
    <property type="term" value="P:cell wall organization"/>
    <property type="evidence" value="ECO:0007669"/>
    <property type="project" value="UniProtKB-KW"/>
</dbReference>
<evidence type="ECO:0000259" key="5">
    <source>
        <dbReference type="Pfam" id="PF03330"/>
    </source>
</evidence>
<dbReference type="InterPro" id="IPR034718">
    <property type="entry name" value="RlpA"/>
</dbReference>
<dbReference type="PANTHER" id="PTHR34183:SF8">
    <property type="entry name" value="ENDOLYTIC PEPTIDOGLYCAN TRANSGLYCOSYLASE RLPA-RELATED"/>
    <property type="match status" value="1"/>
</dbReference>
<evidence type="ECO:0000256" key="4">
    <source>
        <dbReference type="RuleBase" id="RU003495"/>
    </source>
</evidence>
<keyword evidence="1 3" id="KW-0456">Lyase</keyword>
<reference evidence="6 7" key="1">
    <citation type="submission" date="2015-01" db="EMBL/GenBank/DDBJ databases">
        <title>Ahrensia donghaiensis sp. nov., a novel dimethylsulphoniopropionate-cleavage bacterium isolated from seawater and emended descriptions of the genus Ahrensia and Ahrensia kielensis.</title>
        <authorList>
            <person name="Liu J."/>
        </authorList>
    </citation>
    <scope>NUCLEOTIDE SEQUENCE [LARGE SCALE GENOMIC DNA]</scope>
    <source>
        <strain evidence="6 7">LZD062</strain>
    </source>
</reference>
<dbReference type="CDD" id="cd22268">
    <property type="entry name" value="DPBB_RlpA-like"/>
    <property type="match status" value="1"/>
</dbReference>
<dbReference type="InterPro" id="IPR012997">
    <property type="entry name" value="RplA"/>
</dbReference>
<dbReference type="OrthoDB" id="9779128at2"/>
<dbReference type="Pfam" id="PF03330">
    <property type="entry name" value="DPBB_1"/>
    <property type="match status" value="1"/>
</dbReference>
<protein>
    <recommendedName>
        <fullName evidence="3">Endolytic peptidoglycan transglycosylase RlpA</fullName>
        <ecNumber evidence="3">4.2.2.-</ecNumber>
    </recommendedName>
</protein>
<dbReference type="PATRIC" id="fig|1514904.3.peg.2739"/>
<dbReference type="InterPro" id="IPR009009">
    <property type="entry name" value="RlpA-like_DPBB"/>
</dbReference>
<dbReference type="HAMAP" id="MF_02071">
    <property type="entry name" value="RlpA"/>
    <property type="match status" value="1"/>
</dbReference>
<feature type="domain" description="RlpA-like protein double-psi beta-barrel" evidence="5">
    <location>
        <begin position="34"/>
        <end position="119"/>
    </location>
</feature>
<keyword evidence="2 3" id="KW-0961">Cell wall biogenesis/degradation</keyword>
<dbReference type="PANTHER" id="PTHR34183">
    <property type="entry name" value="ENDOLYTIC PEPTIDOGLYCAN TRANSGLYCOSYLASE RLPA"/>
    <property type="match status" value="1"/>
</dbReference>
<dbReference type="EMBL" id="JXMU01000004">
    <property type="protein sequence ID" value="KPB02220.1"/>
    <property type="molecule type" value="Genomic_DNA"/>
</dbReference>
<evidence type="ECO:0000256" key="1">
    <source>
        <dbReference type="ARBA" id="ARBA00023239"/>
    </source>
</evidence>
<accession>A0A0M9GNX5</accession>
<gene>
    <name evidence="3" type="primary">rlpA</name>
    <name evidence="6" type="ORF">SU32_04270</name>
</gene>
<evidence type="ECO:0000313" key="6">
    <source>
        <dbReference type="EMBL" id="KPB02220.1"/>
    </source>
</evidence>
<organism evidence="6 7">
    <name type="scientific">Ahrensia marina</name>
    <dbReference type="NCBI Taxonomy" id="1514904"/>
    <lineage>
        <taxon>Bacteria</taxon>
        <taxon>Pseudomonadati</taxon>
        <taxon>Pseudomonadota</taxon>
        <taxon>Alphaproteobacteria</taxon>
        <taxon>Hyphomicrobiales</taxon>
        <taxon>Ahrensiaceae</taxon>
        <taxon>Ahrensia</taxon>
    </lineage>
</organism>
<comment type="similarity">
    <text evidence="3 4">Belongs to the RlpA family.</text>
</comment>
<dbReference type="GO" id="GO:0008932">
    <property type="term" value="F:lytic endotransglycosylase activity"/>
    <property type="evidence" value="ECO:0007669"/>
    <property type="project" value="UniProtKB-UniRule"/>
</dbReference>
<comment type="function">
    <text evidence="3">Lytic transglycosylase with a strong preference for naked glycan strands that lack stem peptides.</text>
</comment>
<dbReference type="Gene3D" id="2.40.40.10">
    <property type="entry name" value="RlpA-like domain"/>
    <property type="match status" value="1"/>
</dbReference>
<proteinExistence type="inferred from homology"/>
<dbReference type="AlphaFoldDB" id="A0A0M9GNX5"/>
<dbReference type="EC" id="4.2.2.-" evidence="3"/>
<sequence>MYKLFSLAGAGAVIALSITTSIFTNNQAEASAAQCGKASWYALYSRTASGEMMNPAKLTAAHKTLPFGTKLEVTNRNNGKSVIVRINDRGPFIKGRIVDLSKAAAGKIGMIRSGHAPICFRRIS</sequence>